<feature type="transmembrane region" description="Helical" evidence="6">
    <location>
        <begin position="216"/>
        <end position="236"/>
    </location>
</feature>
<organism evidence="10">
    <name type="scientific">Mesocestoides corti</name>
    <name type="common">Flatworm</name>
    <dbReference type="NCBI Taxonomy" id="53468"/>
    <lineage>
        <taxon>Eukaryota</taxon>
        <taxon>Metazoa</taxon>
        <taxon>Spiralia</taxon>
        <taxon>Lophotrochozoa</taxon>
        <taxon>Platyhelminthes</taxon>
        <taxon>Cestoda</taxon>
        <taxon>Eucestoda</taxon>
        <taxon>Cyclophyllidea</taxon>
        <taxon>Mesocestoididae</taxon>
        <taxon>Mesocestoides</taxon>
    </lineage>
</organism>
<accession>A0A0R3UC01</accession>
<feature type="domain" description="Reticulon" evidence="7">
    <location>
        <begin position="90"/>
        <end position="240"/>
    </location>
</feature>
<evidence type="ECO:0000256" key="5">
    <source>
        <dbReference type="ARBA" id="ARBA00023136"/>
    </source>
</evidence>
<keyword evidence="5 6" id="KW-0472">Membrane</keyword>
<dbReference type="InterPro" id="IPR003388">
    <property type="entry name" value="Reticulon"/>
</dbReference>
<keyword evidence="4 6" id="KW-1133">Transmembrane helix</keyword>
<protein>
    <recommendedName>
        <fullName evidence="6">Reticulon-like protein</fullName>
    </recommendedName>
</protein>
<reference evidence="8 9" key="1">
    <citation type="submission" date="2018-10" db="EMBL/GenBank/DDBJ databases">
        <authorList>
            <consortium name="Pathogen Informatics"/>
        </authorList>
    </citation>
    <scope>NUCLEOTIDE SEQUENCE [LARGE SCALE GENOMIC DNA]</scope>
</reference>
<comment type="subcellular location">
    <subcellularLocation>
        <location evidence="1 6">Endoplasmic reticulum membrane</location>
        <topology evidence="1 6">Multi-pass membrane protein</topology>
    </subcellularLocation>
</comment>
<dbReference type="STRING" id="53468.A0A0R3UC01"/>
<evidence type="ECO:0000256" key="6">
    <source>
        <dbReference type="RuleBase" id="RU363132"/>
    </source>
</evidence>
<dbReference type="AlphaFoldDB" id="A0A0R3UC01"/>
<keyword evidence="2 6" id="KW-0812">Transmembrane</keyword>
<dbReference type="GO" id="GO:0014069">
    <property type="term" value="C:postsynaptic density"/>
    <property type="evidence" value="ECO:0007669"/>
    <property type="project" value="TreeGrafter"/>
</dbReference>
<dbReference type="EMBL" id="UXSR01001670">
    <property type="protein sequence ID" value="VDD78447.1"/>
    <property type="molecule type" value="Genomic_DNA"/>
</dbReference>
<dbReference type="InterPro" id="IPR046964">
    <property type="entry name" value="RTN1-4"/>
</dbReference>
<feature type="transmembrane region" description="Helical" evidence="6">
    <location>
        <begin position="103"/>
        <end position="133"/>
    </location>
</feature>
<dbReference type="PANTHER" id="PTHR45799">
    <property type="entry name" value="RETICULON-LIKE PROTEIN"/>
    <property type="match status" value="1"/>
</dbReference>
<evidence type="ECO:0000313" key="9">
    <source>
        <dbReference type="Proteomes" id="UP000267029"/>
    </source>
</evidence>
<evidence type="ECO:0000313" key="8">
    <source>
        <dbReference type="EMBL" id="VDD78447.1"/>
    </source>
</evidence>
<dbReference type="PROSITE" id="PS50845">
    <property type="entry name" value="RETICULON"/>
    <property type="match status" value="1"/>
</dbReference>
<dbReference type="GO" id="GO:0007420">
    <property type="term" value="P:brain development"/>
    <property type="evidence" value="ECO:0007669"/>
    <property type="project" value="TreeGrafter"/>
</dbReference>
<proteinExistence type="predicted"/>
<evidence type="ECO:0000256" key="4">
    <source>
        <dbReference type="ARBA" id="ARBA00022989"/>
    </source>
</evidence>
<name>A0A0R3UC01_MESCO</name>
<dbReference type="WBParaSite" id="MCU_013091-RA">
    <property type="protein sequence ID" value="MCU_013091-RA"/>
    <property type="gene ID" value="MCU_013091"/>
</dbReference>
<dbReference type="GO" id="GO:0005789">
    <property type="term" value="C:endoplasmic reticulum membrane"/>
    <property type="evidence" value="ECO:0007669"/>
    <property type="project" value="UniProtKB-SubCell"/>
</dbReference>
<dbReference type="Pfam" id="PF02453">
    <property type="entry name" value="Reticulon"/>
    <property type="match status" value="1"/>
</dbReference>
<keyword evidence="3 6" id="KW-0256">Endoplasmic reticulum</keyword>
<dbReference type="Proteomes" id="UP000267029">
    <property type="component" value="Unassembled WGS sequence"/>
</dbReference>
<evidence type="ECO:0000313" key="10">
    <source>
        <dbReference type="WBParaSite" id="MCU_013091-RA"/>
    </source>
</evidence>
<dbReference type="GO" id="GO:0043005">
    <property type="term" value="C:neuron projection"/>
    <property type="evidence" value="ECO:0007669"/>
    <property type="project" value="TreeGrafter"/>
</dbReference>
<dbReference type="OrthoDB" id="567788at2759"/>
<dbReference type="GO" id="GO:0030182">
    <property type="term" value="P:neuron differentiation"/>
    <property type="evidence" value="ECO:0007669"/>
    <property type="project" value="TreeGrafter"/>
</dbReference>
<gene>
    <name evidence="8" type="ORF">MCOS_LOCUS4450</name>
</gene>
<reference evidence="10" key="2">
    <citation type="submission" date="2019-11" db="UniProtKB">
        <authorList>
            <consortium name="WormBaseParasite"/>
        </authorList>
    </citation>
    <scope>IDENTIFICATION</scope>
</reference>
<evidence type="ECO:0000256" key="1">
    <source>
        <dbReference type="ARBA" id="ARBA00004477"/>
    </source>
</evidence>
<evidence type="ECO:0000259" key="7">
    <source>
        <dbReference type="PROSITE" id="PS50845"/>
    </source>
</evidence>
<dbReference type="PANTHER" id="PTHR45799:SF3">
    <property type="entry name" value="RETICULON-2"/>
    <property type="match status" value="1"/>
</dbReference>
<evidence type="ECO:0000256" key="2">
    <source>
        <dbReference type="ARBA" id="ARBA00022692"/>
    </source>
</evidence>
<sequence length="279" mass="31032">MSTVLDNRGSSITDLDVPIDGVEPLASVQSDSSNYGPSSLEFIIPSKQNSRVSDVSNEHNIKPSAHLTEADFRATAASRKLNIPETGPLLLDLIFWRRPHISAIVFASILILEFSLLVCSVISVVSTFILLLMMVSATMKVYYGIVNMPECNPLNYIANCDIRLTPGMSTELAQIITNKLNNLINFTVDLFLIRNIGHSVRFALLLYGLTYIGARFNFLTLCIWGTIAAFVAPKLVDTYKQTEIMFHMRRLNTKCQVLLDRICSHTTKGSADNEKVKTL</sequence>
<evidence type="ECO:0000256" key="3">
    <source>
        <dbReference type="ARBA" id="ARBA00022824"/>
    </source>
</evidence>
<keyword evidence="9" id="KW-1185">Reference proteome</keyword>
<dbReference type="GO" id="GO:0071787">
    <property type="term" value="P:endoplasmic reticulum tubular network formation"/>
    <property type="evidence" value="ECO:0007669"/>
    <property type="project" value="TreeGrafter"/>
</dbReference>